<sequence>MVKRLVIDMGDACSNTTISAIQALNQNLVTSPSMMSQPSIALVRRGGRCSAWSEKLATVQSLSDSYRLQITAAVIYDDLSYQDTTIIHENTDNASYPVWQSPEVPKDRNATWMTDENKLDLGTTFLAVYFVPYSYIDSLNKTYLQKNFEQSGNKQTFTQLTFSLYENHFTTTNEDLGTSGSGDKDDYGNAEEDKPTFVIYSVAIIVAFILVVIVLRWCRAVRRTASDDIERLPDSNLLSNDQQTTKHLISFLDLHQLCPMTSYGKASMTNSVCAICLDDFKDDFYVRVLPCHHGYCTACIDVWLTKKSSLCPICKSDCKNFLAKEES</sequence>
<evidence type="ECO:0000256" key="7">
    <source>
        <dbReference type="ARBA" id="ARBA00023136"/>
    </source>
</evidence>
<dbReference type="GeneID" id="93620926"/>
<dbReference type="OrthoDB" id="8062037at2759"/>
<keyword evidence="2 9" id="KW-0812">Transmembrane</keyword>
<evidence type="ECO:0000256" key="1">
    <source>
        <dbReference type="ARBA" id="ARBA00004370"/>
    </source>
</evidence>
<dbReference type="InterPro" id="IPR013083">
    <property type="entry name" value="Znf_RING/FYVE/PHD"/>
</dbReference>
<evidence type="ECO:0000313" key="12">
    <source>
        <dbReference type="Proteomes" id="UP000009138"/>
    </source>
</evidence>
<gene>
    <name evidence="11" type="ORF">RO3G_13961</name>
</gene>
<dbReference type="VEuPathDB" id="FungiDB:RO3G_13961"/>
<keyword evidence="12" id="KW-1185">Reference proteome</keyword>
<dbReference type="Proteomes" id="UP000009138">
    <property type="component" value="Unassembled WGS sequence"/>
</dbReference>
<keyword evidence="7 9" id="KW-0472">Membrane</keyword>
<dbReference type="InterPro" id="IPR001841">
    <property type="entry name" value="Znf_RING"/>
</dbReference>
<dbReference type="GO" id="GO:0008270">
    <property type="term" value="F:zinc ion binding"/>
    <property type="evidence" value="ECO:0007669"/>
    <property type="project" value="UniProtKB-KW"/>
</dbReference>
<evidence type="ECO:0000256" key="3">
    <source>
        <dbReference type="ARBA" id="ARBA00022723"/>
    </source>
</evidence>
<dbReference type="InParanoid" id="I1CLC0"/>
<dbReference type="PANTHER" id="PTHR46539">
    <property type="entry name" value="E3 UBIQUITIN-PROTEIN LIGASE ATL42"/>
    <property type="match status" value="1"/>
</dbReference>
<dbReference type="AlphaFoldDB" id="I1CLC0"/>
<reference evidence="11 12" key="1">
    <citation type="journal article" date="2009" name="PLoS Genet.">
        <title>Genomic analysis of the basal lineage fungus Rhizopus oryzae reveals a whole-genome duplication.</title>
        <authorList>
            <person name="Ma L.-J."/>
            <person name="Ibrahim A.S."/>
            <person name="Skory C."/>
            <person name="Grabherr M.G."/>
            <person name="Burger G."/>
            <person name="Butler M."/>
            <person name="Elias M."/>
            <person name="Idnurm A."/>
            <person name="Lang B.F."/>
            <person name="Sone T."/>
            <person name="Abe A."/>
            <person name="Calvo S.E."/>
            <person name="Corrochano L.M."/>
            <person name="Engels R."/>
            <person name="Fu J."/>
            <person name="Hansberg W."/>
            <person name="Kim J.-M."/>
            <person name="Kodira C.D."/>
            <person name="Koehrsen M.J."/>
            <person name="Liu B."/>
            <person name="Miranda-Saavedra D."/>
            <person name="O'Leary S."/>
            <person name="Ortiz-Castellanos L."/>
            <person name="Poulter R."/>
            <person name="Rodriguez-Romero J."/>
            <person name="Ruiz-Herrera J."/>
            <person name="Shen Y.-Q."/>
            <person name="Zeng Q."/>
            <person name="Galagan J."/>
            <person name="Birren B.W."/>
            <person name="Cuomo C.A."/>
            <person name="Wickes B.L."/>
        </authorList>
    </citation>
    <scope>NUCLEOTIDE SEQUENCE [LARGE SCALE GENOMIC DNA]</scope>
    <source>
        <strain evidence="12">RA 99-880 / ATCC MYA-4621 / FGSC 9543 / NRRL 43880</strain>
    </source>
</reference>
<feature type="transmembrane region" description="Helical" evidence="9">
    <location>
        <begin position="197"/>
        <end position="218"/>
    </location>
</feature>
<keyword evidence="5" id="KW-0862">Zinc</keyword>
<keyword evidence="4 8" id="KW-0863">Zinc-finger</keyword>
<evidence type="ECO:0000256" key="4">
    <source>
        <dbReference type="ARBA" id="ARBA00022771"/>
    </source>
</evidence>
<comment type="subcellular location">
    <subcellularLocation>
        <location evidence="1">Membrane</location>
    </subcellularLocation>
</comment>
<keyword evidence="3" id="KW-0479">Metal-binding</keyword>
<dbReference type="GO" id="GO:0016020">
    <property type="term" value="C:membrane"/>
    <property type="evidence" value="ECO:0007669"/>
    <property type="project" value="UniProtKB-SubCell"/>
</dbReference>
<evidence type="ECO:0000256" key="8">
    <source>
        <dbReference type="PROSITE-ProRule" id="PRU00175"/>
    </source>
</evidence>
<dbReference type="Pfam" id="PF13639">
    <property type="entry name" value="zf-RING_2"/>
    <property type="match status" value="1"/>
</dbReference>
<dbReference type="RefSeq" id="XP_067524646.1">
    <property type="nucleotide sequence ID" value="XM_067668545.1"/>
</dbReference>
<organism evidence="11 12">
    <name type="scientific">Rhizopus delemar (strain RA 99-880 / ATCC MYA-4621 / FGSC 9543 / NRRL 43880)</name>
    <name type="common">Mucormycosis agent</name>
    <name type="synonym">Rhizopus arrhizus var. delemar</name>
    <dbReference type="NCBI Taxonomy" id="246409"/>
    <lineage>
        <taxon>Eukaryota</taxon>
        <taxon>Fungi</taxon>
        <taxon>Fungi incertae sedis</taxon>
        <taxon>Mucoromycota</taxon>
        <taxon>Mucoromycotina</taxon>
        <taxon>Mucoromycetes</taxon>
        <taxon>Mucorales</taxon>
        <taxon>Mucorineae</taxon>
        <taxon>Rhizopodaceae</taxon>
        <taxon>Rhizopus</taxon>
    </lineage>
</organism>
<evidence type="ECO:0000256" key="9">
    <source>
        <dbReference type="SAM" id="Phobius"/>
    </source>
</evidence>
<dbReference type="STRING" id="246409.I1CLC0"/>
<dbReference type="SUPFAM" id="SSF57850">
    <property type="entry name" value="RING/U-box"/>
    <property type="match status" value="1"/>
</dbReference>
<evidence type="ECO:0000256" key="6">
    <source>
        <dbReference type="ARBA" id="ARBA00022989"/>
    </source>
</evidence>
<evidence type="ECO:0000256" key="2">
    <source>
        <dbReference type="ARBA" id="ARBA00022692"/>
    </source>
</evidence>
<protein>
    <recommendedName>
        <fullName evidence="10">RING-type domain-containing protein</fullName>
    </recommendedName>
</protein>
<accession>I1CLC0</accession>
<feature type="domain" description="RING-type" evidence="10">
    <location>
        <begin position="273"/>
        <end position="315"/>
    </location>
</feature>
<evidence type="ECO:0000259" key="10">
    <source>
        <dbReference type="PROSITE" id="PS50089"/>
    </source>
</evidence>
<dbReference type="SMART" id="SM00184">
    <property type="entry name" value="RING"/>
    <property type="match status" value="1"/>
</dbReference>
<dbReference type="PANTHER" id="PTHR46539:SF1">
    <property type="entry name" value="E3 UBIQUITIN-PROTEIN LIGASE ATL42"/>
    <property type="match status" value="1"/>
</dbReference>
<evidence type="ECO:0000313" key="11">
    <source>
        <dbReference type="EMBL" id="EIE89250.1"/>
    </source>
</evidence>
<dbReference type="PROSITE" id="PS00518">
    <property type="entry name" value="ZF_RING_1"/>
    <property type="match status" value="1"/>
</dbReference>
<dbReference type="PROSITE" id="PS50089">
    <property type="entry name" value="ZF_RING_2"/>
    <property type="match status" value="1"/>
</dbReference>
<proteinExistence type="predicted"/>
<dbReference type="Gene3D" id="3.30.40.10">
    <property type="entry name" value="Zinc/RING finger domain, C3HC4 (zinc finger)"/>
    <property type="match status" value="1"/>
</dbReference>
<keyword evidence="6 9" id="KW-1133">Transmembrane helix</keyword>
<evidence type="ECO:0000256" key="5">
    <source>
        <dbReference type="ARBA" id="ARBA00022833"/>
    </source>
</evidence>
<dbReference type="InterPro" id="IPR017907">
    <property type="entry name" value="Znf_RING_CS"/>
</dbReference>
<dbReference type="EMBL" id="CH476744">
    <property type="protein sequence ID" value="EIE89250.1"/>
    <property type="molecule type" value="Genomic_DNA"/>
</dbReference>
<dbReference type="OMA" id="ICKYDCR"/>
<name>I1CLC0_RHIO9</name>
<dbReference type="eggNOG" id="KOG4628">
    <property type="taxonomic scope" value="Eukaryota"/>
</dbReference>